<reference evidence="1 2" key="1">
    <citation type="submission" date="2016-03" db="EMBL/GenBank/DDBJ databases">
        <title>Complete genome sequence of Thermococcus celer.</title>
        <authorList>
            <person name="Oger P.M."/>
        </authorList>
    </citation>
    <scope>NUCLEOTIDE SEQUENCE [LARGE SCALE GENOMIC DNA]</scope>
    <source>
        <strain evidence="1 2">Vu 13</strain>
    </source>
</reference>
<proteinExistence type="predicted"/>
<dbReference type="KEGG" id="tce:A3L02_05295"/>
<name>A0A218P268_THECE</name>
<evidence type="ECO:0000313" key="2">
    <source>
        <dbReference type="Proteomes" id="UP000197156"/>
    </source>
</evidence>
<gene>
    <name evidence="1" type="ORF">A3L02_05295</name>
</gene>
<dbReference type="GeneID" id="33324151"/>
<dbReference type="Proteomes" id="UP000197156">
    <property type="component" value="Chromosome"/>
</dbReference>
<dbReference type="OrthoDB" id="85763at2157"/>
<sequence>MNGKAIVIGFTPGEMEMLREALRIPAFGVPEDCKECLVSEIFERAETLNGPSDWHQRKFVIMDGVDNETIKHVISSVKSLRLGRVIFATTTENSLGWKLKDLLEELMAEDEYFQAMRWARKEAKKKTGPFLDIGKG</sequence>
<evidence type="ECO:0000313" key="1">
    <source>
        <dbReference type="EMBL" id="ASI99019.1"/>
    </source>
</evidence>
<accession>A0A218P268</accession>
<dbReference type="EMBL" id="CP014854">
    <property type="protein sequence ID" value="ASI99019.1"/>
    <property type="molecule type" value="Genomic_DNA"/>
</dbReference>
<organism evidence="1 2">
    <name type="scientific">Thermococcus celer Vu 13 = JCM 8558</name>
    <dbReference type="NCBI Taxonomy" id="1293037"/>
    <lineage>
        <taxon>Archaea</taxon>
        <taxon>Methanobacteriati</taxon>
        <taxon>Methanobacteriota</taxon>
        <taxon>Thermococci</taxon>
        <taxon>Thermococcales</taxon>
        <taxon>Thermococcaceae</taxon>
        <taxon>Thermococcus</taxon>
    </lineage>
</organism>
<dbReference type="PIRSF" id="PIRSF014543">
    <property type="entry name" value="UCP014543"/>
    <property type="match status" value="1"/>
</dbReference>
<evidence type="ECO:0008006" key="3">
    <source>
        <dbReference type="Google" id="ProtNLM"/>
    </source>
</evidence>
<dbReference type="InterPro" id="IPR016621">
    <property type="entry name" value="UCP014543"/>
</dbReference>
<dbReference type="RefSeq" id="WP_088862970.1">
    <property type="nucleotide sequence ID" value="NZ_CP014854.1"/>
</dbReference>
<keyword evidence="2" id="KW-1185">Reference proteome</keyword>
<dbReference type="AlphaFoldDB" id="A0A218P268"/>
<protein>
    <recommendedName>
        <fullName evidence="3">DUF3783 domain-containing protein</fullName>
    </recommendedName>
</protein>
<dbReference type="Pfam" id="PF12646">
    <property type="entry name" value="DUF3783"/>
    <property type="match status" value="1"/>
</dbReference>